<evidence type="ECO:0000256" key="1">
    <source>
        <dbReference type="SAM" id="SignalP"/>
    </source>
</evidence>
<dbReference type="EMBL" id="ARQD01000001">
    <property type="protein sequence ID" value="KIX85517.1"/>
    <property type="molecule type" value="Genomic_DNA"/>
</dbReference>
<protein>
    <submittedName>
        <fullName evidence="2">Uncharacterized protein</fullName>
    </submittedName>
</protein>
<keyword evidence="3" id="KW-1185">Reference proteome</keyword>
<comment type="caution">
    <text evidence="2">The sequence shown here is derived from an EMBL/GenBank/DDBJ whole genome shotgun (WGS) entry which is preliminary data.</text>
</comment>
<keyword evidence="1" id="KW-0732">Signal</keyword>
<feature type="signal peptide" evidence="1">
    <location>
        <begin position="1"/>
        <end position="19"/>
    </location>
</feature>
<feature type="chain" id="PRO_5002245490" evidence="1">
    <location>
        <begin position="20"/>
        <end position="162"/>
    </location>
</feature>
<dbReference type="Proteomes" id="UP000032214">
    <property type="component" value="Unassembled WGS sequence"/>
</dbReference>
<gene>
    <name evidence="2" type="ORF">J120_00905</name>
</gene>
<evidence type="ECO:0000313" key="2">
    <source>
        <dbReference type="EMBL" id="KIX85517.1"/>
    </source>
</evidence>
<evidence type="ECO:0000313" key="3">
    <source>
        <dbReference type="Proteomes" id="UP000032214"/>
    </source>
</evidence>
<dbReference type="STRING" id="1306947.J120_00905"/>
<proteinExistence type="predicted"/>
<dbReference type="AlphaFoldDB" id="A0A0D2K5J5"/>
<accession>A0A0D2K5J5</accession>
<organism evidence="2 3">
    <name type="scientific">candidate division TM6 bacterium JCVI TM6SC1</name>
    <dbReference type="NCBI Taxonomy" id="1306947"/>
    <lineage>
        <taxon>Bacteria</taxon>
        <taxon>Candidatus Babelota</taxon>
        <taxon>Vermiphilus</taxon>
    </lineage>
</organism>
<name>A0A0D2K5J5_9BACT</name>
<sequence length="162" mass="17775">MKQLYKLLCMVVIITTCHAHETDSVDKLLAAAQNKAHEIIDTGAQKVDETLTATNVAVNKIITRTKDATGTAQNITLSLWQKTKNRVANTLTLYAKDAGKSKPVQGFLALAPVKKFLETTAYKAVVNNYKKEVTAVVITLAAAFFAAYQWGKYKGRQPETSL</sequence>
<reference evidence="2 3" key="1">
    <citation type="journal article" date="2013" name="Proc. Natl. Acad. Sci. U.S.A.">
        <title>Candidate phylum TM6 genome recovered from a hospital sink biofilm provides genomic insights into this uncultivated phylum.</title>
        <authorList>
            <person name="McLean J.S."/>
            <person name="Lombardo M.J."/>
            <person name="Badger J.H."/>
            <person name="Edlund A."/>
            <person name="Novotny M."/>
            <person name="Yee-Greenbaum J."/>
            <person name="Vyahhi N."/>
            <person name="Hall A.P."/>
            <person name="Yang Y."/>
            <person name="Dupont C.L."/>
            <person name="Ziegler M.G."/>
            <person name="Chitsaz H."/>
            <person name="Allen A.E."/>
            <person name="Yooseph S."/>
            <person name="Tesler G."/>
            <person name="Pevzner P.A."/>
            <person name="Friedman R.M."/>
            <person name="Nealson K.H."/>
            <person name="Venter J.C."/>
            <person name="Lasken R.S."/>
        </authorList>
    </citation>
    <scope>NUCLEOTIDE SEQUENCE [LARGE SCALE GENOMIC DNA]</scope>
    <source>
        <strain evidence="2 3">TM6SC1</strain>
    </source>
</reference>